<dbReference type="InterPro" id="IPR013483">
    <property type="entry name" value="MoaA"/>
</dbReference>
<dbReference type="GO" id="GO:0051539">
    <property type="term" value="F:4 iron, 4 sulfur cluster binding"/>
    <property type="evidence" value="ECO:0007669"/>
    <property type="project" value="UniProtKB-UniRule"/>
</dbReference>
<evidence type="ECO:0000256" key="10">
    <source>
        <dbReference type="ARBA" id="ARBA00023239"/>
    </source>
</evidence>
<evidence type="ECO:0000256" key="3">
    <source>
        <dbReference type="ARBA" id="ARBA00022691"/>
    </source>
</evidence>
<dbReference type="KEGG" id="agm:DCE93_10685"/>
<comment type="catalytic activity">
    <reaction evidence="11 12">
        <text>GTP + AH2 + S-adenosyl-L-methionine = (8S)-3',8-cyclo-7,8-dihydroguanosine 5'-triphosphate + 5'-deoxyadenosine + L-methionine + A + H(+)</text>
        <dbReference type="Rhea" id="RHEA:49576"/>
        <dbReference type="ChEBI" id="CHEBI:13193"/>
        <dbReference type="ChEBI" id="CHEBI:15378"/>
        <dbReference type="ChEBI" id="CHEBI:17319"/>
        <dbReference type="ChEBI" id="CHEBI:17499"/>
        <dbReference type="ChEBI" id="CHEBI:37565"/>
        <dbReference type="ChEBI" id="CHEBI:57844"/>
        <dbReference type="ChEBI" id="CHEBI:59789"/>
        <dbReference type="ChEBI" id="CHEBI:131766"/>
        <dbReference type="EC" id="4.1.99.22"/>
    </reaction>
</comment>
<feature type="binding site" evidence="12">
    <location>
        <position position="44"/>
    </location>
    <ligand>
        <name>[4Fe-4S] cluster</name>
        <dbReference type="ChEBI" id="CHEBI:49883"/>
        <label>1</label>
        <note>4Fe-4S-S-AdoMet</note>
    </ligand>
</feature>
<feature type="binding site" evidence="12">
    <location>
        <position position="146"/>
    </location>
    <ligand>
        <name>S-adenosyl-L-methionine</name>
        <dbReference type="ChEBI" id="CHEBI:59789"/>
    </ligand>
</feature>
<keyword evidence="5 12" id="KW-0547">Nucleotide-binding</keyword>
<dbReference type="Proteomes" id="UP000244729">
    <property type="component" value="Chromosome"/>
</dbReference>
<keyword evidence="15" id="KW-1185">Reference proteome</keyword>
<feature type="binding site" evidence="12">
    <location>
        <position position="91"/>
    </location>
    <ligand>
        <name>S-adenosyl-L-methionine</name>
        <dbReference type="ChEBI" id="CHEBI:59789"/>
    </ligand>
</feature>
<dbReference type="GO" id="GO:0006777">
    <property type="term" value="P:Mo-molybdopterin cofactor biosynthetic process"/>
    <property type="evidence" value="ECO:0007669"/>
    <property type="project" value="UniProtKB-UniRule"/>
</dbReference>
<evidence type="ECO:0000256" key="6">
    <source>
        <dbReference type="ARBA" id="ARBA00023004"/>
    </source>
</evidence>
<dbReference type="GO" id="GO:0061798">
    <property type="term" value="F:GTP 3',8'-cyclase activity"/>
    <property type="evidence" value="ECO:0007669"/>
    <property type="project" value="UniProtKB-UniRule"/>
</dbReference>
<dbReference type="InterPro" id="IPR007197">
    <property type="entry name" value="rSAM"/>
</dbReference>
<reference evidence="14 15" key="1">
    <citation type="submission" date="2018-04" db="EMBL/GenBank/DDBJ databases">
        <authorList>
            <person name="Li J."/>
        </authorList>
    </citation>
    <scope>NUCLEOTIDE SEQUENCE [LARGE SCALE GENOMIC DNA]</scope>
    <source>
        <strain evidence="15">30A</strain>
    </source>
</reference>
<dbReference type="OrthoDB" id="9763993at2"/>
<dbReference type="InterPro" id="IPR000385">
    <property type="entry name" value="MoaA_NifB_PqqE_Fe-S-bd_CS"/>
</dbReference>
<evidence type="ECO:0000259" key="13">
    <source>
        <dbReference type="PROSITE" id="PS51918"/>
    </source>
</evidence>
<evidence type="ECO:0000256" key="12">
    <source>
        <dbReference type="HAMAP-Rule" id="MF_01225"/>
    </source>
</evidence>
<organism evidence="14 15">
    <name type="scientific">Agromyces badenianii</name>
    <dbReference type="NCBI Taxonomy" id="2080742"/>
    <lineage>
        <taxon>Bacteria</taxon>
        <taxon>Bacillati</taxon>
        <taxon>Actinomycetota</taxon>
        <taxon>Actinomycetes</taxon>
        <taxon>Micrococcales</taxon>
        <taxon>Microbacteriaceae</taxon>
        <taxon>Agromyces</taxon>
    </lineage>
</organism>
<feature type="binding site" evidence="12">
    <location>
        <position position="285"/>
    </location>
    <ligand>
        <name>[4Fe-4S] cluster</name>
        <dbReference type="ChEBI" id="CHEBI:49883"/>
        <label>2</label>
        <note>4Fe-4S-substrate</note>
    </ligand>
</feature>
<feature type="binding site" evidence="12">
    <location>
        <position position="299"/>
    </location>
    <ligand>
        <name>[4Fe-4S] cluster</name>
        <dbReference type="ChEBI" id="CHEBI:49883"/>
        <label>2</label>
        <note>4Fe-4S-substrate</note>
    </ligand>
</feature>
<dbReference type="GO" id="GO:0005525">
    <property type="term" value="F:GTP binding"/>
    <property type="evidence" value="ECO:0007669"/>
    <property type="project" value="UniProtKB-UniRule"/>
</dbReference>
<dbReference type="SFLD" id="SFLDG01067">
    <property type="entry name" value="SPASM/twitch_domain_containing"/>
    <property type="match status" value="1"/>
</dbReference>
<evidence type="ECO:0000256" key="7">
    <source>
        <dbReference type="ARBA" id="ARBA00023014"/>
    </source>
</evidence>
<evidence type="ECO:0000256" key="2">
    <source>
        <dbReference type="ARBA" id="ARBA00022485"/>
    </source>
</evidence>
<evidence type="ECO:0000256" key="4">
    <source>
        <dbReference type="ARBA" id="ARBA00022723"/>
    </source>
</evidence>
<dbReference type="CDD" id="cd01335">
    <property type="entry name" value="Radical_SAM"/>
    <property type="match status" value="1"/>
</dbReference>
<keyword evidence="10 12" id="KW-0456">Lyase</keyword>
<feature type="binding site" evidence="12">
    <location>
        <position position="33"/>
    </location>
    <ligand>
        <name>GTP</name>
        <dbReference type="ChEBI" id="CHEBI:37565"/>
    </ligand>
</feature>
<dbReference type="GO" id="GO:0061799">
    <property type="term" value="F:cyclic pyranopterin monophosphate synthase activity"/>
    <property type="evidence" value="ECO:0007669"/>
    <property type="project" value="TreeGrafter"/>
</dbReference>
<keyword evidence="3 12" id="KW-0949">S-adenosyl-L-methionine</keyword>
<feature type="binding site" evidence="12">
    <location>
        <position position="47"/>
    </location>
    <ligand>
        <name>[4Fe-4S] cluster</name>
        <dbReference type="ChEBI" id="CHEBI:49883"/>
        <label>1</label>
        <note>4Fe-4S-S-AdoMet</note>
    </ligand>
</feature>
<feature type="binding site" evidence="12">
    <location>
        <position position="46"/>
    </location>
    <ligand>
        <name>S-adenosyl-L-methionine</name>
        <dbReference type="ChEBI" id="CHEBI:59789"/>
    </ligand>
</feature>
<dbReference type="PROSITE" id="PS01305">
    <property type="entry name" value="MOAA_NIFB_PQQE"/>
    <property type="match status" value="1"/>
</dbReference>
<evidence type="ECO:0000256" key="5">
    <source>
        <dbReference type="ARBA" id="ARBA00022741"/>
    </source>
</evidence>
<feature type="domain" description="Radical SAM core" evidence="13">
    <location>
        <begin position="24"/>
        <end position="248"/>
    </location>
</feature>
<evidence type="ECO:0000256" key="11">
    <source>
        <dbReference type="ARBA" id="ARBA00048697"/>
    </source>
</evidence>
<feature type="binding site" evidence="12">
    <location>
        <begin position="287"/>
        <end position="289"/>
    </location>
    <ligand>
        <name>GTP</name>
        <dbReference type="ChEBI" id="CHEBI:37565"/>
    </ligand>
</feature>
<dbReference type="GO" id="GO:0046872">
    <property type="term" value="F:metal ion binding"/>
    <property type="evidence" value="ECO:0007669"/>
    <property type="project" value="UniProtKB-KW"/>
</dbReference>
<dbReference type="PROSITE" id="PS51918">
    <property type="entry name" value="RADICAL_SAM"/>
    <property type="match status" value="1"/>
</dbReference>
<dbReference type="HAMAP" id="MF_01225_B">
    <property type="entry name" value="MoaA_B"/>
    <property type="match status" value="1"/>
</dbReference>
<dbReference type="CDD" id="cd21117">
    <property type="entry name" value="Twitch_MoaA"/>
    <property type="match status" value="1"/>
</dbReference>
<dbReference type="PANTHER" id="PTHR22960">
    <property type="entry name" value="MOLYBDOPTERIN COFACTOR SYNTHESIS PROTEIN A"/>
    <property type="match status" value="1"/>
</dbReference>
<dbReference type="UniPathway" id="UPA00344"/>
<keyword evidence="4 12" id="KW-0479">Metal-binding</keyword>
<feature type="binding site" evidence="12">
    <location>
        <position position="122"/>
    </location>
    <ligand>
        <name>GTP</name>
        <dbReference type="ChEBI" id="CHEBI:37565"/>
    </ligand>
</feature>
<dbReference type="EMBL" id="CP028913">
    <property type="protein sequence ID" value="AWB96063.1"/>
    <property type="molecule type" value="Genomic_DNA"/>
</dbReference>
<keyword evidence="7 12" id="KW-0411">Iron-sulfur</keyword>
<dbReference type="SUPFAM" id="SSF102114">
    <property type="entry name" value="Radical SAM enzymes"/>
    <property type="match status" value="1"/>
</dbReference>
<proteinExistence type="inferred from homology"/>
<feature type="binding site" evidence="12">
    <location>
        <position position="282"/>
    </location>
    <ligand>
        <name>[4Fe-4S] cluster</name>
        <dbReference type="ChEBI" id="CHEBI:49883"/>
        <label>2</label>
        <note>4Fe-4S-substrate</note>
    </ligand>
</feature>
<dbReference type="InterPro" id="IPR006638">
    <property type="entry name" value="Elp3/MiaA/NifB-like_rSAM"/>
</dbReference>
<dbReference type="SFLD" id="SFLDS00029">
    <property type="entry name" value="Radical_SAM"/>
    <property type="match status" value="1"/>
</dbReference>
<dbReference type="SFLD" id="SFLDG01386">
    <property type="entry name" value="main_SPASM_domain-containing"/>
    <property type="match status" value="1"/>
</dbReference>
<keyword evidence="8 12" id="KW-0342">GTP-binding</keyword>
<keyword evidence="9 12" id="KW-0501">Molybdenum cofactor biosynthesis</keyword>
<evidence type="ECO:0000313" key="15">
    <source>
        <dbReference type="Proteomes" id="UP000244729"/>
    </source>
</evidence>
<dbReference type="InterPro" id="IPR013785">
    <property type="entry name" value="Aldolase_TIM"/>
</dbReference>
<dbReference type="Pfam" id="PF04055">
    <property type="entry name" value="Radical_SAM"/>
    <property type="match status" value="1"/>
</dbReference>
<dbReference type="Gene3D" id="3.20.20.70">
    <property type="entry name" value="Aldolase class I"/>
    <property type="match status" value="1"/>
</dbReference>
<evidence type="ECO:0000256" key="9">
    <source>
        <dbReference type="ARBA" id="ARBA00023150"/>
    </source>
</evidence>
<evidence type="ECO:0000313" key="14">
    <source>
        <dbReference type="EMBL" id="AWB96063.1"/>
    </source>
</evidence>
<keyword evidence="2 12" id="KW-0004">4Fe-4S</keyword>
<dbReference type="InterPro" id="IPR058240">
    <property type="entry name" value="rSAM_sf"/>
</dbReference>
<dbReference type="InterPro" id="IPR040064">
    <property type="entry name" value="MoaA-like"/>
</dbReference>
<dbReference type="InterPro" id="IPR010505">
    <property type="entry name" value="MoaA_twitch"/>
</dbReference>
<comment type="subunit">
    <text evidence="12">Monomer and homodimer.</text>
</comment>
<feature type="binding site" evidence="12">
    <location>
        <position position="184"/>
    </location>
    <ligand>
        <name>GTP</name>
        <dbReference type="ChEBI" id="CHEBI:37565"/>
    </ligand>
</feature>
<dbReference type="GO" id="GO:1904047">
    <property type="term" value="F:S-adenosyl-L-methionine binding"/>
    <property type="evidence" value="ECO:0007669"/>
    <property type="project" value="UniProtKB-UniRule"/>
</dbReference>
<accession>A0A2S0WXI9</accession>
<evidence type="ECO:0000256" key="1">
    <source>
        <dbReference type="ARBA" id="ARBA00012167"/>
    </source>
</evidence>
<name>A0A2S0WXI9_9MICO</name>
<dbReference type="SFLD" id="SFLDG01383">
    <property type="entry name" value="cyclic_pyranopterin_phosphate"/>
    <property type="match status" value="1"/>
</dbReference>
<feature type="binding site" evidence="12">
    <location>
        <position position="87"/>
    </location>
    <ligand>
        <name>GTP</name>
        <dbReference type="ChEBI" id="CHEBI:37565"/>
    </ligand>
</feature>
<dbReference type="RefSeq" id="WP_108595869.1">
    <property type="nucleotide sequence ID" value="NZ_CP028913.1"/>
</dbReference>
<protein>
    <recommendedName>
        <fullName evidence="1 12">GTP 3',8-cyclase</fullName>
        <ecNumber evidence="1 12">4.1.99.22</ecNumber>
    </recommendedName>
    <alternativeName>
        <fullName evidence="12">Molybdenum cofactor biosynthesis protein A</fullName>
    </alternativeName>
</protein>
<dbReference type="EC" id="4.1.99.22" evidence="1 12"/>
<dbReference type="NCBIfam" id="TIGR02666">
    <property type="entry name" value="moaA"/>
    <property type="match status" value="1"/>
</dbReference>
<evidence type="ECO:0000256" key="8">
    <source>
        <dbReference type="ARBA" id="ARBA00023134"/>
    </source>
</evidence>
<dbReference type="SMART" id="SM00729">
    <property type="entry name" value="Elp3"/>
    <property type="match status" value="1"/>
</dbReference>
<comment type="similarity">
    <text evidence="12">Belongs to the radical SAM superfamily. MoaA family.</text>
</comment>
<feature type="binding site" evidence="12">
    <location>
        <position position="218"/>
    </location>
    <ligand>
        <name>S-adenosyl-L-methionine</name>
        <dbReference type="ChEBI" id="CHEBI:59789"/>
    </ligand>
</feature>
<sequence>MTNAPSTAGSAARRLPSTGVITDRLDRPMRDLRISITDRCNFRCVYCMPKTVFGRDYAFLERDELLNFDEITRLARVAAAHGVEKLRLTGGEPLLRRGIEELIARLAELRTPDGRPLEIALTTNGAALAVKAAALKAAGLTRVTVSVDSLDDSVFQAMNDVRFPISRVLEGLHVAHDAGLGPIKINMVVKRGANDHEVLPMARHFHGTPFSLRFIEYMDVGTSNGWSLDEVVPSAEIVEMIDREMPLEPLDPHVPGETAARWRFRDGGGEIGVISSVTKAFCGTCNRARISTEGRLYTCLFASTGHDLRALMRGGVDDAGLAAAMGAIWDARDDRYSEVRASLTPALRAARPKIEMSYIGG</sequence>
<feature type="binding site" evidence="12">
    <location>
        <position position="40"/>
    </location>
    <ligand>
        <name>[4Fe-4S] cluster</name>
        <dbReference type="ChEBI" id="CHEBI:49883"/>
        <label>1</label>
        <note>4Fe-4S-S-AdoMet</note>
    </ligand>
</feature>
<comment type="function">
    <text evidence="12">Catalyzes the cyclization of GTP to (8S)-3',8-cyclo-7,8-dihydroguanosine 5'-triphosphate.</text>
</comment>
<dbReference type="PANTHER" id="PTHR22960:SF0">
    <property type="entry name" value="MOLYBDENUM COFACTOR BIOSYNTHESIS PROTEIN 1"/>
    <property type="match status" value="1"/>
</dbReference>
<dbReference type="Pfam" id="PF06463">
    <property type="entry name" value="Mob_synth_C"/>
    <property type="match status" value="1"/>
</dbReference>
<dbReference type="InterPro" id="IPR050105">
    <property type="entry name" value="MoCo_biosynth_MoaA/MoaC"/>
</dbReference>
<keyword evidence="6 12" id="KW-0408">Iron</keyword>
<comment type="pathway">
    <text evidence="12">Cofactor biosynthesis; molybdopterin biosynthesis.</text>
</comment>
<comment type="cofactor">
    <cofactor evidence="12">
        <name>[4Fe-4S] cluster</name>
        <dbReference type="ChEBI" id="CHEBI:49883"/>
    </cofactor>
    <text evidence="12">Binds 2 [4Fe-4S] clusters. Binds 1 [4Fe-4S] cluster coordinated with 3 cysteines and an exchangeable S-adenosyl-L-methionine and 1 [4Fe-4S] cluster coordinated with 3 cysteines and the GTP-derived substrate.</text>
</comment>
<gene>
    <name evidence="12 14" type="primary">moaA</name>
    <name evidence="14" type="ORF">DCE93_10685</name>
</gene>
<dbReference type="AlphaFoldDB" id="A0A2S0WXI9"/>